<dbReference type="STRING" id="1052260.SAMN05660199_02338"/>
<evidence type="ECO:0000313" key="1">
    <source>
        <dbReference type="EMBL" id="SDO63360.1"/>
    </source>
</evidence>
<reference evidence="2" key="1">
    <citation type="submission" date="2016-10" db="EMBL/GenBank/DDBJ databases">
        <authorList>
            <person name="Varghese N."/>
            <person name="Submissions S."/>
        </authorList>
    </citation>
    <scope>NUCLEOTIDE SEQUENCE [LARGE SCALE GENOMIC DNA]</scope>
    <source>
        <strain evidence="2">DSM 45843</strain>
    </source>
</reference>
<gene>
    <name evidence="1" type="ORF">SAMN05660199_02338</name>
</gene>
<dbReference type="EMBL" id="FNIR01000006">
    <property type="protein sequence ID" value="SDO63360.1"/>
    <property type="molecule type" value="Genomic_DNA"/>
</dbReference>
<dbReference type="Proteomes" id="UP000199088">
    <property type="component" value="Unassembled WGS sequence"/>
</dbReference>
<evidence type="ECO:0008006" key="3">
    <source>
        <dbReference type="Google" id="ProtNLM"/>
    </source>
</evidence>
<evidence type="ECO:0000313" key="2">
    <source>
        <dbReference type="Proteomes" id="UP000199088"/>
    </source>
</evidence>
<dbReference type="AlphaFoldDB" id="A0A1H0L5X0"/>
<accession>A0A1H0L5X0</accession>
<protein>
    <recommendedName>
        <fullName evidence="3">Zinc-finger</fullName>
    </recommendedName>
</protein>
<keyword evidence="2" id="KW-1185">Reference proteome</keyword>
<proteinExistence type="predicted"/>
<organism evidence="1 2">
    <name type="scientific">Klenkia soli</name>
    <dbReference type="NCBI Taxonomy" id="1052260"/>
    <lineage>
        <taxon>Bacteria</taxon>
        <taxon>Bacillati</taxon>
        <taxon>Actinomycetota</taxon>
        <taxon>Actinomycetes</taxon>
        <taxon>Geodermatophilales</taxon>
        <taxon>Geodermatophilaceae</taxon>
        <taxon>Klenkia</taxon>
    </lineage>
</organism>
<name>A0A1H0L5X0_9ACTN</name>
<dbReference type="RefSeq" id="WP_423221503.1">
    <property type="nucleotide sequence ID" value="NZ_FNIR01000006.1"/>
</dbReference>
<sequence length="88" mass="9787">MGPVDSYAVGYARPDRWSRQRPEDTVSSSWHAVEAHRPPAELDGEVELAVCGAIVQVWGAHRWDRVGARETACEECKRSTTHQLSRAG</sequence>